<dbReference type="CDD" id="cd01948">
    <property type="entry name" value="EAL"/>
    <property type="match status" value="1"/>
</dbReference>
<dbReference type="SUPFAM" id="SSF55785">
    <property type="entry name" value="PYP-like sensor domain (PAS domain)"/>
    <property type="match status" value="3"/>
</dbReference>
<dbReference type="InterPro" id="IPR013656">
    <property type="entry name" value="PAS_4"/>
</dbReference>
<dbReference type="NCBIfam" id="TIGR00254">
    <property type="entry name" value="GGDEF"/>
    <property type="match status" value="1"/>
</dbReference>
<reference evidence="5 6" key="1">
    <citation type="submission" date="2020-08" db="EMBL/GenBank/DDBJ databases">
        <title>Genomic Encyclopedia of Type Strains, Phase IV (KMG-IV): sequencing the most valuable type-strain genomes for metagenomic binning, comparative biology and taxonomic classification.</title>
        <authorList>
            <person name="Goeker M."/>
        </authorList>
    </citation>
    <scope>NUCLEOTIDE SEQUENCE [LARGE SCALE GENOMIC DNA]</scope>
    <source>
        <strain evidence="5 6">DSM 11805</strain>
    </source>
</reference>
<dbReference type="EMBL" id="JACHON010000013">
    <property type="protein sequence ID" value="MBB6513563.1"/>
    <property type="molecule type" value="Genomic_DNA"/>
</dbReference>
<dbReference type="PROSITE" id="PS50112">
    <property type="entry name" value="PAS"/>
    <property type="match status" value="2"/>
</dbReference>
<dbReference type="InterPro" id="IPR029787">
    <property type="entry name" value="Nucleotide_cyclase"/>
</dbReference>
<dbReference type="Gene3D" id="3.30.450.20">
    <property type="entry name" value="PAS domain"/>
    <property type="match status" value="3"/>
</dbReference>
<dbReference type="RefSeq" id="WP_184248971.1">
    <property type="nucleotide sequence ID" value="NZ_BAAACU010000005.1"/>
</dbReference>
<dbReference type="CDD" id="cd01949">
    <property type="entry name" value="GGDEF"/>
    <property type="match status" value="1"/>
</dbReference>
<feature type="domain" description="PAC" evidence="2">
    <location>
        <begin position="212"/>
        <end position="263"/>
    </location>
</feature>
<evidence type="ECO:0000259" key="3">
    <source>
        <dbReference type="PROSITE" id="PS50883"/>
    </source>
</evidence>
<dbReference type="InterPro" id="IPR000700">
    <property type="entry name" value="PAS-assoc_C"/>
</dbReference>
<dbReference type="Pfam" id="PF00990">
    <property type="entry name" value="GGDEF"/>
    <property type="match status" value="1"/>
</dbReference>
<dbReference type="NCBIfam" id="TIGR00229">
    <property type="entry name" value="sensory_box"/>
    <property type="match status" value="3"/>
</dbReference>
<dbReference type="SMART" id="SM00091">
    <property type="entry name" value="PAS"/>
    <property type="match status" value="3"/>
</dbReference>
<protein>
    <submittedName>
        <fullName evidence="5">Diguanylate cyclase (GGDEF)-like protein/PAS domain S-box-containing protein</fullName>
    </submittedName>
</protein>
<keyword evidence="6" id="KW-1185">Reference proteome</keyword>
<dbReference type="InterPro" id="IPR035965">
    <property type="entry name" value="PAS-like_dom_sf"/>
</dbReference>
<dbReference type="SUPFAM" id="SSF141868">
    <property type="entry name" value="EAL domain-like"/>
    <property type="match status" value="1"/>
</dbReference>
<sequence length="815" mass="94310">MDFSSSEDQNLSYHDLLNMLNQIPEPMAIMKVNSGDRLEIVEANDLLEKLTGYSVAELKTMALDSLLTENSLQSLSLCIQQVRLARYTDTEVTQIHKDGTKKPSRLTLSYVKSSNKPPYMIALIKDITYQREIEALLAMTDKQLESLFDYNPDLIFKLDQDGKFTNVNPIHEQILSYKQDELLGTHFIDRVYEEDVPLVLAHYEHVLRKESVRLDMRVLNKQDEIVYLDLTAFPVISHNEVVGMICIARDCTEEKRTRRKLRESEQMYRSLFENNIDSVITFDIDGNFLKMNEAAEKLLGYTFEEVKGSIFLRHIIPEQQEKIFQYFQKALEGESIQYETVMYNRAEEERYIHVTLIPMKIDGEIIGVHSIGKDLTEQYSLQESLKHMIFQDYLTGLSNPHKFHYDLNALIESDQPYFFSLFFLDLDRFKLVNDSFGHSYGDALLQKVAYRLKSIIPNSGTVYRYGGDEFIIILRDTTIKKTKSLAEQIIKELSEPYVIDQLEIVLTPSIGISVYPLDGIDEETLIRKADNAMYNVKRIARGNYQFHHESLKQKTLGNIRMDSSLRKGIQQDEFSLMYQPQIDATTNKIVGAEALLRWHSRDLGPVSPNVFIPLAEETGLIIPIGEWVLKQACNQILSWKEEGIVLPIAINLSIRQFYYHNFIPSVEKIIQKTDINPSLLHMEITESMAIDQEFATKVLQQLKNIGVKIAIDDFGTGYSSLSHLKKFPFDYLKIDQSFISDLDHDKEGQDMISIITMLAKKFNMRTIAEGVETEKHVDLLKKYECDIMQGFFYSRPLPPSEFTQWKKNWEIQTHL</sequence>
<feature type="domain" description="GGDEF" evidence="4">
    <location>
        <begin position="417"/>
        <end position="549"/>
    </location>
</feature>
<dbReference type="SMART" id="SM00086">
    <property type="entry name" value="PAC"/>
    <property type="match status" value="3"/>
</dbReference>
<dbReference type="Gene3D" id="3.20.20.450">
    <property type="entry name" value="EAL domain"/>
    <property type="match status" value="1"/>
</dbReference>
<feature type="domain" description="PAS" evidence="1">
    <location>
        <begin position="264"/>
        <end position="334"/>
    </location>
</feature>
<dbReference type="SMART" id="SM00052">
    <property type="entry name" value="EAL"/>
    <property type="match status" value="1"/>
</dbReference>
<dbReference type="InterPro" id="IPR035919">
    <property type="entry name" value="EAL_sf"/>
</dbReference>
<feature type="domain" description="PAS" evidence="1">
    <location>
        <begin position="140"/>
        <end position="210"/>
    </location>
</feature>
<dbReference type="Pfam" id="PF08448">
    <property type="entry name" value="PAS_4"/>
    <property type="match status" value="2"/>
</dbReference>
<dbReference type="InterPro" id="IPR001610">
    <property type="entry name" value="PAC"/>
</dbReference>
<dbReference type="Pfam" id="PF00563">
    <property type="entry name" value="EAL"/>
    <property type="match status" value="1"/>
</dbReference>
<dbReference type="PROSITE" id="PS50887">
    <property type="entry name" value="GGDEF"/>
    <property type="match status" value="1"/>
</dbReference>
<dbReference type="SUPFAM" id="SSF55073">
    <property type="entry name" value="Nucleotide cyclase"/>
    <property type="match status" value="1"/>
</dbReference>
<organism evidence="5 6">
    <name type="scientific">Gracilibacillus halotolerans</name>
    <dbReference type="NCBI Taxonomy" id="74386"/>
    <lineage>
        <taxon>Bacteria</taxon>
        <taxon>Bacillati</taxon>
        <taxon>Bacillota</taxon>
        <taxon>Bacilli</taxon>
        <taxon>Bacillales</taxon>
        <taxon>Bacillaceae</taxon>
        <taxon>Gracilibacillus</taxon>
    </lineage>
</organism>
<evidence type="ECO:0000259" key="2">
    <source>
        <dbReference type="PROSITE" id="PS50113"/>
    </source>
</evidence>
<dbReference type="PROSITE" id="PS50113">
    <property type="entry name" value="PAC"/>
    <property type="match status" value="1"/>
</dbReference>
<dbReference type="Proteomes" id="UP000572212">
    <property type="component" value="Unassembled WGS sequence"/>
</dbReference>
<dbReference type="InterPro" id="IPR052155">
    <property type="entry name" value="Biofilm_reg_signaling"/>
</dbReference>
<dbReference type="SMART" id="SM00267">
    <property type="entry name" value="GGDEF"/>
    <property type="match status" value="1"/>
</dbReference>
<evidence type="ECO:0000259" key="1">
    <source>
        <dbReference type="PROSITE" id="PS50112"/>
    </source>
</evidence>
<comment type="caution">
    <text evidence="5">The sequence shown here is derived from an EMBL/GenBank/DDBJ whole genome shotgun (WGS) entry which is preliminary data.</text>
</comment>
<name>A0A841RPL4_9BACI</name>
<dbReference type="PROSITE" id="PS50883">
    <property type="entry name" value="EAL"/>
    <property type="match status" value="1"/>
</dbReference>
<feature type="domain" description="EAL" evidence="3">
    <location>
        <begin position="558"/>
        <end position="810"/>
    </location>
</feature>
<dbReference type="CDD" id="cd00130">
    <property type="entry name" value="PAS"/>
    <property type="match status" value="3"/>
</dbReference>
<evidence type="ECO:0000313" key="6">
    <source>
        <dbReference type="Proteomes" id="UP000572212"/>
    </source>
</evidence>
<evidence type="ECO:0000313" key="5">
    <source>
        <dbReference type="EMBL" id="MBB6513563.1"/>
    </source>
</evidence>
<dbReference type="Pfam" id="PF13426">
    <property type="entry name" value="PAS_9"/>
    <property type="match status" value="1"/>
</dbReference>
<dbReference type="InterPro" id="IPR000160">
    <property type="entry name" value="GGDEF_dom"/>
</dbReference>
<dbReference type="PANTHER" id="PTHR44757">
    <property type="entry name" value="DIGUANYLATE CYCLASE DGCP"/>
    <property type="match status" value="1"/>
</dbReference>
<dbReference type="InterPro" id="IPR043128">
    <property type="entry name" value="Rev_trsase/Diguanyl_cyclase"/>
</dbReference>
<gene>
    <name evidence="5" type="ORF">GGQ92_002375</name>
</gene>
<dbReference type="InterPro" id="IPR001633">
    <property type="entry name" value="EAL_dom"/>
</dbReference>
<proteinExistence type="predicted"/>
<dbReference type="PANTHER" id="PTHR44757:SF2">
    <property type="entry name" value="BIOFILM ARCHITECTURE MAINTENANCE PROTEIN MBAA"/>
    <property type="match status" value="1"/>
</dbReference>
<accession>A0A841RPL4</accession>
<dbReference type="Gene3D" id="3.30.70.270">
    <property type="match status" value="1"/>
</dbReference>
<evidence type="ECO:0000259" key="4">
    <source>
        <dbReference type="PROSITE" id="PS50887"/>
    </source>
</evidence>
<dbReference type="AlphaFoldDB" id="A0A841RPL4"/>
<dbReference type="InterPro" id="IPR000014">
    <property type="entry name" value="PAS"/>
</dbReference>